<dbReference type="InterPro" id="IPR011990">
    <property type="entry name" value="TPR-like_helical_dom_sf"/>
</dbReference>
<evidence type="ECO:0000259" key="2">
    <source>
        <dbReference type="Pfam" id="PF01323"/>
    </source>
</evidence>
<dbReference type="Gene3D" id="3.40.30.10">
    <property type="entry name" value="Glutaredoxin"/>
    <property type="match status" value="1"/>
</dbReference>
<sequence>MSTQKRPRRFALLVGIDRYLEGDARLFSSGHCVSINNLEGCANDVNIMKEFLSNDLGIPNPTVLTSPPSTQGAELPNFAGIEKAFKDIYNCTQSGDIFFFHFSGHGARLRPVSGSPSGAAFDSSLLPMDFCLGEPAIRGWQLNWWLQRFSDKQVQVLATIDSCHLGGSQESGDRYRSPRDWGAIKLLPQDELAVHDIRNTAEDQLGPQASWSMYPETFTLMAACEDDERTAEMLVDGSWAGLFTTTIVDILLTSKNDEESLTYRRLRQRLARRLPVQHPVVHGQDRLPFLGDGRSYPQSHLIAWLQDGKVHLPIGKAHGVHSSSEFIPISAPSRFAFRMDYFEDFYSAVRLEPEVCEALARDGFRVVAFRWSLGSQQLRVSFDATVNSTLQEYIRHALEHHISSAVEFTTTSHSDKRHSDSLHINQQPHSGVFIQKPTHLMDYEGLAHDSSISANTIDHTADKVAEHILRVSHFEQALQLRDNTSSGPKPFEVLIQPLHGVSFMGPFPHNQQFVFRLHSKCEEDLFFTLMNFSPGFGIRQGFPEDGSSARLGAHDTIAFPFTMNMADELKIPAMINEEQVIRDIVRIIVVQGGEVSWKSLEQPNIWSSGQESRGQTQYSDCIVADKHRKWWMVDEEIITITDGLKAPPQHPPRRARGFLNEPLKQAMRRFRLGCQLYLSFSRTGSIEDINHAIREIQHAVADTTGAGKEVEVMRATLGEIGFSLSQKSANTESAEYLKIAVEATKASGLCGVSREKLLNQLGSLLGRLFICTEDPATLEEGIRVTKEAASSTNGNYLEQATALINLCNRLSERFKHTGLVSHLDDAIDFGREAMEKTQRIPQFWNIQTSIAANLGLSLCDRFSVTGRNEDLDEGVNLCAIAVLQASPSDPNRALWLNNLGLAHNHQYSVSKNMNDLDEAIRVTQDSLASIHPRHPARSGIIFNLASRLRDRSRSTGSIEDLNEAVRYFREIHVSEDAGNIRSQKIERSKRLSLLGVSLGERFEQTHQRADIEESVKILKMSLAALPEGSTERGVRLQNVAHALRSKFELLRDVQDIEEAISLRRQLLQGDLDFGFNREELLESMVVDLHLKAMKTKSLVDLKQAIKGWKQTIASTAEGQSEKASRLERLAMVLFTSFEVTGDTANLDEAVDSCRNALSVATSPSDCIDIRRTLSNCLSARASHTGAMKDIDECVKLSKETLANFTIEDSDKRMFLSSLGSCFQTRYLVTGSMDDLNQCIHFNRQSMGISPANDDQKPFGVCNVATALFTRFQRTGQTIDINEAIRLLRELLSTWPGEVEDEIVFRTNLAGLLAERFLRTLNFHDIDEAIELARQTIPYDHANRPSRLNNLAGLLQRRYNHSKEAKDLIEAVEFSREAALTMNRNNPNHAALLSNLSISLVEKHRISMASEDLDEAIRFGKEAVENTRVDHPERAKRTFFLGLDLEHRYAHSRDLDDFETAKKCHLEALHASNSAADIRIHAGHRFMSICDIAAQHEEAFSAAETVVALIPLMASLSLPPADKQHFLSQVVGHTSDAAAIVLAVGKRPAFAVELLETGRGIIASTLQDLRADITTLARFDPELARRFVEVRDKLDAPIAFSYTEADFPIKSHSRTVEAFPFEGDQRHEASGQLSDLLTEIRDVPGFERFLLAGTETQMREAAAEGPIVIINVGSHRRDALIIDQNGIRALELSGLSVEDIQSRTNTLDSARTLEWLWDVVVGPVLDFLGFTDTPDEDMPWPRVWWIPTGVLVRFPLHAAGYHLRRKSETAMDRVISSYSSSVKAITNARRQRLLVDGDPESGSNAILVSMSETPRHSSLQHAKREIDEVSKICSSMGLPFEHPESNNRDVLEALDNCKVFHFAGHGGTHPTDPLKSLLLLKDYDSFPLTVGSLLDKNLQSKRPFLAYLSACGTGQIKDKNSVDESIHLTSAFQLAGFRHVVGTLWSVDDAVCVDVARATYEAIQEHGFKDTSGSIALANMTIIEIEVIFDFVCAWCYIGKRKLDHAISLYQKTYPEGKNDTFSVASVAWKPYYLHYNPYPHSVDKSEVAKVRLSDMSPERQAALTQRMKQIGRSVGVNFKWGGKIGPGTRDAHRLVRLSRSEHASVQSALVDGLFAAYQELEQDISATEILQNVAIGAGMSGVDVEKFLQSTTDLDEVNEEEIKTRELAAGSGVPAFIIQGVHRSDGAQDPSDFYEAFVKVKEADTTHNI</sequence>
<dbReference type="InterPro" id="IPR011600">
    <property type="entry name" value="Pept_C14_caspase"/>
</dbReference>
<dbReference type="InterPro" id="IPR036249">
    <property type="entry name" value="Thioredoxin-like_sf"/>
</dbReference>
<comment type="caution">
    <text evidence="4">The sequence shown here is derived from an EMBL/GenBank/DDBJ whole genome shotgun (WGS) entry which is preliminary data.</text>
</comment>
<feature type="domain" description="DSBA-like thioredoxin" evidence="2">
    <location>
        <begin position="1984"/>
        <end position="2196"/>
    </location>
</feature>
<dbReference type="Gene3D" id="3.40.50.1460">
    <property type="match status" value="1"/>
</dbReference>
<evidence type="ECO:0000313" key="4">
    <source>
        <dbReference type="EMBL" id="KAF0322706.1"/>
    </source>
</evidence>
<name>A0A8H3ZQR3_9PEZI</name>
<dbReference type="GO" id="GO:0006508">
    <property type="term" value="P:proteolysis"/>
    <property type="evidence" value="ECO:0007669"/>
    <property type="project" value="InterPro"/>
</dbReference>
<gene>
    <name evidence="4" type="ORF">GQ607_009946</name>
</gene>
<feature type="domain" description="Peptidase C14 caspase" evidence="1">
    <location>
        <begin position="8"/>
        <end position="272"/>
    </location>
</feature>
<dbReference type="OrthoDB" id="1930760at2759"/>
<proteinExistence type="predicted"/>
<dbReference type="Proteomes" id="UP000434172">
    <property type="component" value="Unassembled WGS sequence"/>
</dbReference>
<accession>A0A8H3ZQR3</accession>
<reference evidence="4 5" key="1">
    <citation type="submission" date="2019-12" db="EMBL/GenBank/DDBJ databases">
        <title>A genome sequence resource for the geographically widespread anthracnose pathogen Colletotrichum asianum.</title>
        <authorList>
            <person name="Meng Y."/>
        </authorList>
    </citation>
    <scope>NUCLEOTIDE SEQUENCE [LARGE SCALE GENOMIC DNA]</scope>
    <source>
        <strain evidence="4 5">ICMP 18580</strain>
    </source>
</reference>
<organism evidence="4 5">
    <name type="scientific">Colletotrichum asianum</name>
    <dbReference type="NCBI Taxonomy" id="702518"/>
    <lineage>
        <taxon>Eukaryota</taxon>
        <taxon>Fungi</taxon>
        <taxon>Dikarya</taxon>
        <taxon>Ascomycota</taxon>
        <taxon>Pezizomycotina</taxon>
        <taxon>Sordariomycetes</taxon>
        <taxon>Hypocreomycetidae</taxon>
        <taxon>Glomerellales</taxon>
        <taxon>Glomerellaceae</taxon>
        <taxon>Colletotrichum</taxon>
        <taxon>Colletotrichum gloeosporioides species complex</taxon>
    </lineage>
</organism>
<dbReference type="GO" id="GO:0004197">
    <property type="term" value="F:cysteine-type endopeptidase activity"/>
    <property type="evidence" value="ECO:0007669"/>
    <property type="project" value="InterPro"/>
</dbReference>
<evidence type="ECO:0000259" key="1">
    <source>
        <dbReference type="Pfam" id="PF00656"/>
    </source>
</evidence>
<dbReference type="Pfam" id="PF01323">
    <property type="entry name" value="DSBA"/>
    <property type="match status" value="1"/>
</dbReference>
<dbReference type="SUPFAM" id="SSF48452">
    <property type="entry name" value="TPR-like"/>
    <property type="match status" value="2"/>
</dbReference>
<dbReference type="Pfam" id="PF00656">
    <property type="entry name" value="Peptidase_C14"/>
    <property type="match status" value="1"/>
</dbReference>
<dbReference type="PANTHER" id="PTHR13887:SF41">
    <property type="entry name" value="THIOREDOXIN SUPERFAMILY PROTEIN"/>
    <property type="match status" value="1"/>
</dbReference>
<evidence type="ECO:0000259" key="3">
    <source>
        <dbReference type="Pfam" id="PF12770"/>
    </source>
</evidence>
<dbReference type="Pfam" id="PF12770">
    <property type="entry name" value="CHAT"/>
    <property type="match status" value="1"/>
</dbReference>
<dbReference type="Gene3D" id="1.25.40.10">
    <property type="entry name" value="Tetratricopeptide repeat domain"/>
    <property type="match status" value="2"/>
</dbReference>
<feature type="domain" description="CHAT" evidence="3">
    <location>
        <begin position="1710"/>
        <end position="1965"/>
    </location>
</feature>
<dbReference type="PANTHER" id="PTHR13887">
    <property type="entry name" value="GLUTATHIONE S-TRANSFERASE KAPPA"/>
    <property type="match status" value="1"/>
</dbReference>
<dbReference type="InterPro" id="IPR001853">
    <property type="entry name" value="DSBA-like_thioredoxin_dom"/>
</dbReference>
<dbReference type="InterPro" id="IPR024983">
    <property type="entry name" value="CHAT_dom"/>
</dbReference>
<dbReference type="CDD" id="cd03024">
    <property type="entry name" value="DsbA_FrnE"/>
    <property type="match status" value="1"/>
</dbReference>
<protein>
    <submittedName>
        <fullName evidence="4">TPR domain-containing protein</fullName>
    </submittedName>
</protein>
<evidence type="ECO:0000313" key="5">
    <source>
        <dbReference type="Proteomes" id="UP000434172"/>
    </source>
</evidence>
<dbReference type="EMBL" id="WOWK01000058">
    <property type="protein sequence ID" value="KAF0322706.1"/>
    <property type="molecule type" value="Genomic_DNA"/>
</dbReference>
<dbReference type="SUPFAM" id="SSF52833">
    <property type="entry name" value="Thioredoxin-like"/>
    <property type="match status" value="1"/>
</dbReference>
<keyword evidence="5" id="KW-1185">Reference proteome</keyword>
<dbReference type="GO" id="GO:0016491">
    <property type="term" value="F:oxidoreductase activity"/>
    <property type="evidence" value="ECO:0007669"/>
    <property type="project" value="InterPro"/>
</dbReference>